<dbReference type="Proteomes" id="UP000199103">
    <property type="component" value="Chromosome I"/>
</dbReference>
<evidence type="ECO:0000259" key="4">
    <source>
        <dbReference type="PROSITE" id="PS50043"/>
    </source>
</evidence>
<dbReference type="GO" id="GO:0006355">
    <property type="term" value="P:regulation of DNA-templated transcription"/>
    <property type="evidence" value="ECO:0007669"/>
    <property type="project" value="InterPro"/>
</dbReference>
<dbReference type="SUPFAM" id="SSF52540">
    <property type="entry name" value="P-loop containing nucleoside triphosphate hydrolases"/>
    <property type="match status" value="1"/>
</dbReference>
<dbReference type="PROSITE" id="PS00622">
    <property type="entry name" value="HTH_LUXR_1"/>
    <property type="match status" value="1"/>
</dbReference>
<dbReference type="InterPro" id="IPR036388">
    <property type="entry name" value="WH-like_DNA-bd_sf"/>
</dbReference>
<dbReference type="SMART" id="SM00421">
    <property type="entry name" value="HTH_LUXR"/>
    <property type="match status" value="1"/>
</dbReference>
<evidence type="ECO:0000313" key="5">
    <source>
        <dbReference type="EMBL" id="SDS96344.1"/>
    </source>
</evidence>
<dbReference type="Pfam" id="PF13191">
    <property type="entry name" value="AAA_16"/>
    <property type="match status" value="1"/>
</dbReference>
<reference evidence="5 6" key="1">
    <citation type="submission" date="2016-10" db="EMBL/GenBank/DDBJ databases">
        <authorList>
            <person name="de Groot N.N."/>
        </authorList>
    </citation>
    <scope>NUCLEOTIDE SEQUENCE [LARGE SCALE GENOMIC DNA]</scope>
    <source>
        <strain evidence="5 6">DSM 21800</strain>
    </source>
</reference>
<evidence type="ECO:0000256" key="2">
    <source>
        <dbReference type="ARBA" id="ARBA00022840"/>
    </source>
</evidence>
<dbReference type="AlphaFoldDB" id="A0A1H1WGX3"/>
<dbReference type="InterPro" id="IPR041664">
    <property type="entry name" value="AAA_16"/>
</dbReference>
<dbReference type="Pfam" id="PF00196">
    <property type="entry name" value="GerE"/>
    <property type="match status" value="1"/>
</dbReference>
<dbReference type="GO" id="GO:0005524">
    <property type="term" value="F:ATP binding"/>
    <property type="evidence" value="ECO:0007669"/>
    <property type="project" value="UniProtKB-KW"/>
</dbReference>
<dbReference type="InterPro" id="IPR011990">
    <property type="entry name" value="TPR-like_helical_dom_sf"/>
</dbReference>
<evidence type="ECO:0000256" key="3">
    <source>
        <dbReference type="SAM" id="MobiDB-lite"/>
    </source>
</evidence>
<dbReference type="PANTHER" id="PTHR16305:SF35">
    <property type="entry name" value="TRANSCRIPTIONAL ACTIVATOR DOMAIN"/>
    <property type="match status" value="1"/>
</dbReference>
<dbReference type="InterPro" id="IPR027417">
    <property type="entry name" value="P-loop_NTPase"/>
</dbReference>
<evidence type="ECO:0000313" key="6">
    <source>
        <dbReference type="Proteomes" id="UP000199103"/>
    </source>
</evidence>
<dbReference type="GO" id="GO:0005737">
    <property type="term" value="C:cytoplasm"/>
    <property type="evidence" value="ECO:0007669"/>
    <property type="project" value="TreeGrafter"/>
</dbReference>
<dbReference type="STRING" id="630515.SAMN04489812_3649"/>
<feature type="domain" description="HTH luxR-type" evidence="4">
    <location>
        <begin position="925"/>
        <end position="990"/>
    </location>
</feature>
<sequence length="995" mass="106380">MSSPALRMPEVPVLVGRTGELDALIDAVLHPPAVALVEGEAGIGKTRLIHEAVRNPAVRDRVILLGSCHPLREPFPYGPVFDLLRQLGDDPAELIDRHPSNARGSALKPARTLNPVCGALRPYLPELAAMLPPAPEPLHDPRASRHRLFRAVRALLEAVGPTVMVVEDLHWSDDGTRDLLRFLVADPPPELSVVLSYRREDLAAPGLPLGSAYRSGPDVTAVLIPLYPLGLHEVRCLCAGIRGGGEVVGEFAAEVHRRTAGIPFVVEEVVRALPEPAAGAEQDPELAALAEMAVPALLQEASAEQMSRLSPAAVAAVRAASVLQTPSEEDVIAAVMQAPSVGAAASARAGAAGADPAAAIGEALDAHVLYEWDDRYGFRHALAQQAVYQSLPGQDRRRLHGQVVDVLQRRDPQPLRHLAHHARMAGRPALWRQYAEAAAAAAREMGDVALAVEVLEELLSDGRLGRDDRARIAVELSRDAVVGLSRTRVSGLLRSIVNDAQLPDGVRGEIRLNLGLLMSNQQGRYSEGRVDTELAVEELRDRPELAARGMAALAMPSWGDHPHHVYQRWIELAEESSDRAADPGVRIAVRANRLSLMMSAGDPDVWHQVDAMIEAAGPGAADGTTRQIARACCNFADTATVTGHYAEARRLREIGRRLAARCGASFFEGLVEGTSLRLDWYAGAWEGLADRARDTLDVVQGISGIAADAHLVLGFLASAAGEWDTAATELDAAGLADPANAPAPILAAAGGAKIRLLLARGAVDAARAEANRGIERIRRKAIWAWSGDLAPMAVRALVNGGQVGPAESFVAELADGIAGRDAPLAAAALHACRGIIAVARGQHTEAVAAFTDARAAYRDLDQPYMAARIEEAIYRCQLPAGDEEVAHGLLMLADRFAELGAVRDAARCRQALRSNRVTPPSRRGRRGYGDELSPREREVARMVATGHTNREIADVLYLSPRTVEQHVARVLRKLNVSSRSEVSLSDNDSLIPSAG</sequence>
<dbReference type="EMBL" id="LT629772">
    <property type="protein sequence ID" value="SDS96344.1"/>
    <property type="molecule type" value="Genomic_DNA"/>
</dbReference>
<evidence type="ECO:0000256" key="1">
    <source>
        <dbReference type="ARBA" id="ARBA00022741"/>
    </source>
</evidence>
<feature type="region of interest" description="Disordered" evidence="3">
    <location>
        <begin position="914"/>
        <end position="933"/>
    </location>
</feature>
<keyword evidence="6" id="KW-1185">Reference proteome</keyword>
<dbReference type="PROSITE" id="PS50043">
    <property type="entry name" value="HTH_LUXR_2"/>
    <property type="match status" value="1"/>
</dbReference>
<dbReference type="PRINTS" id="PR00038">
    <property type="entry name" value="HTHLUXR"/>
</dbReference>
<gene>
    <name evidence="5" type="ORF">SAMN04489812_3649</name>
</gene>
<name>A0A1H1WGX3_9ACTN</name>
<organism evidence="5 6">
    <name type="scientific">Microlunatus soli</name>
    <dbReference type="NCBI Taxonomy" id="630515"/>
    <lineage>
        <taxon>Bacteria</taxon>
        <taxon>Bacillati</taxon>
        <taxon>Actinomycetota</taxon>
        <taxon>Actinomycetes</taxon>
        <taxon>Propionibacteriales</taxon>
        <taxon>Propionibacteriaceae</taxon>
        <taxon>Microlunatus</taxon>
    </lineage>
</organism>
<dbReference type="PANTHER" id="PTHR16305">
    <property type="entry name" value="TESTICULAR SOLUBLE ADENYLYL CYCLASE"/>
    <property type="match status" value="1"/>
</dbReference>
<dbReference type="InterPro" id="IPR016032">
    <property type="entry name" value="Sig_transdc_resp-reg_C-effctor"/>
</dbReference>
<dbReference type="SUPFAM" id="SSF48452">
    <property type="entry name" value="TPR-like"/>
    <property type="match status" value="1"/>
</dbReference>
<accession>A0A1H1WGX3</accession>
<dbReference type="SUPFAM" id="SSF46894">
    <property type="entry name" value="C-terminal effector domain of the bipartite response regulators"/>
    <property type="match status" value="1"/>
</dbReference>
<dbReference type="Gene3D" id="1.10.10.10">
    <property type="entry name" value="Winged helix-like DNA-binding domain superfamily/Winged helix DNA-binding domain"/>
    <property type="match status" value="1"/>
</dbReference>
<dbReference type="OrthoDB" id="5476461at2"/>
<dbReference type="GO" id="GO:0004016">
    <property type="term" value="F:adenylate cyclase activity"/>
    <property type="evidence" value="ECO:0007669"/>
    <property type="project" value="TreeGrafter"/>
</dbReference>
<protein>
    <submittedName>
        <fullName evidence="5">Regulatory protein, luxR family</fullName>
    </submittedName>
</protein>
<dbReference type="GO" id="GO:0003677">
    <property type="term" value="F:DNA binding"/>
    <property type="evidence" value="ECO:0007669"/>
    <property type="project" value="InterPro"/>
</dbReference>
<proteinExistence type="predicted"/>
<dbReference type="InterPro" id="IPR000792">
    <property type="entry name" value="Tscrpt_reg_LuxR_C"/>
</dbReference>
<keyword evidence="1" id="KW-0547">Nucleotide-binding</keyword>
<keyword evidence="2" id="KW-0067">ATP-binding</keyword>
<dbReference type="CDD" id="cd06170">
    <property type="entry name" value="LuxR_C_like"/>
    <property type="match status" value="1"/>
</dbReference>